<name>A0AAV5NPW2_9VIBR</name>
<proteinExistence type="predicted"/>
<organism evidence="1 2">
    <name type="scientific">Vibrio penaeicida</name>
    <dbReference type="NCBI Taxonomy" id="104609"/>
    <lineage>
        <taxon>Bacteria</taxon>
        <taxon>Pseudomonadati</taxon>
        <taxon>Pseudomonadota</taxon>
        <taxon>Gammaproteobacteria</taxon>
        <taxon>Vibrionales</taxon>
        <taxon>Vibrionaceae</taxon>
        <taxon>Vibrio</taxon>
    </lineage>
</organism>
<evidence type="ECO:0000313" key="2">
    <source>
        <dbReference type="Proteomes" id="UP001156690"/>
    </source>
</evidence>
<dbReference type="Proteomes" id="UP001156690">
    <property type="component" value="Unassembled WGS sequence"/>
</dbReference>
<accession>A0AAV5NPW2</accession>
<dbReference type="Gene3D" id="3.20.160.10">
    <property type="entry name" value="vpa0580 domain like"/>
    <property type="match status" value="1"/>
</dbReference>
<dbReference type="EMBL" id="BSNX01000013">
    <property type="protein sequence ID" value="GLQ72297.1"/>
    <property type="molecule type" value="Genomic_DNA"/>
</dbReference>
<dbReference type="Pfam" id="PF08888">
    <property type="entry name" value="HopJ"/>
    <property type="match status" value="1"/>
</dbReference>
<dbReference type="RefSeq" id="WP_126608251.1">
    <property type="nucleotide sequence ID" value="NZ_AP025145.1"/>
</dbReference>
<comment type="caution">
    <text evidence="1">The sequence shown here is derived from an EMBL/GenBank/DDBJ whole genome shotgun (WGS) entry which is preliminary data.</text>
</comment>
<dbReference type="AlphaFoldDB" id="A0AAV5NPW2"/>
<protein>
    <submittedName>
        <fullName evidence="1">Type III effector</fullName>
    </submittedName>
</protein>
<dbReference type="InterPro" id="IPR038604">
    <property type="entry name" value="HopJ_sf"/>
</dbReference>
<reference evidence="2" key="1">
    <citation type="journal article" date="2019" name="Int. J. Syst. Evol. Microbiol.">
        <title>The Global Catalogue of Microorganisms (GCM) 10K type strain sequencing project: providing services to taxonomists for standard genome sequencing and annotation.</title>
        <authorList>
            <consortium name="The Broad Institute Genomics Platform"/>
            <consortium name="The Broad Institute Genome Sequencing Center for Infectious Disease"/>
            <person name="Wu L."/>
            <person name="Ma J."/>
        </authorList>
    </citation>
    <scope>NUCLEOTIDE SEQUENCE [LARGE SCALE GENOMIC DNA]</scope>
    <source>
        <strain evidence="2">NBRC 15640</strain>
    </source>
</reference>
<gene>
    <name evidence="1" type="ORF">GCM10007932_16570</name>
</gene>
<keyword evidence="2" id="KW-1185">Reference proteome</keyword>
<sequence>MDLQDLLTTLSESPNSVQFADVISVIESNYEFTPTEFQNGETLNEAGQNNGSCKIFAFAKIQALDPKSTLSCFGDFYRKDVLENPEGDDHQNIRNFIKFGWEGIRFQGQALSEK</sequence>
<evidence type="ECO:0000313" key="1">
    <source>
        <dbReference type="EMBL" id="GLQ72297.1"/>
    </source>
</evidence>
<dbReference type="InterPro" id="IPR014984">
    <property type="entry name" value="HopJ"/>
</dbReference>